<protein>
    <recommendedName>
        <fullName evidence="2">Phosphoadenosine phosphosulphate reductase domain-containing protein</fullName>
    </recommendedName>
</protein>
<evidence type="ECO:0008006" key="2">
    <source>
        <dbReference type="Google" id="ProtNLM"/>
    </source>
</evidence>
<name>X1QNA8_9ZZZZ</name>
<proteinExistence type="predicted"/>
<dbReference type="InterPro" id="IPR014729">
    <property type="entry name" value="Rossmann-like_a/b/a_fold"/>
</dbReference>
<gene>
    <name evidence="1" type="ORF">S06H3_39485</name>
</gene>
<dbReference type="Gene3D" id="3.40.50.620">
    <property type="entry name" value="HUPs"/>
    <property type="match status" value="1"/>
</dbReference>
<organism evidence="1">
    <name type="scientific">marine sediment metagenome</name>
    <dbReference type="NCBI Taxonomy" id="412755"/>
    <lineage>
        <taxon>unclassified sequences</taxon>
        <taxon>metagenomes</taxon>
        <taxon>ecological metagenomes</taxon>
    </lineage>
</organism>
<dbReference type="SUPFAM" id="SSF52402">
    <property type="entry name" value="Adenine nucleotide alpha hydrolases-like"/>
    <property type="match status" value="1"/>
</dbReference>
<feature type="non-terminal residue" evidence="1">
    <location>
        <position position="165"/>
    </location>
</feature>
<dbReference type="EMBL" id="BARV01024160">
    <property type="protein sequence ID" value="GAI44759.1"/>
    <property type="molecule type" value="Genomic_DNA"/>
</dbReference>
<dbReference type="PROSITE" id="PS51257">
    <property type="entry name" value="PROKAR_LIPOPROTEIN"/>
    <property type="match status" value="1"/>
</dbReference>
<comment type="caution">
    <text evidence="1">The sequence shown here is derived from an EMBL/GenBank/DDBJ whole genome shotgun (WGS) entry which is preliminary data.</text>
</comment>
<dbReference type="AlphaFoldDB" id="X1QNA8"/>
<accession>X1QNA8</accession>
<sequence length="165" mass="18494">MTYKLTALSLGAGVQSSTILLMACKGELPKPDFAIFADTGWESQVTYKHLEWLGQEAQKAGIPILRVKSGNIKDDMLNGDFVRLPFYCHNNKGQVAMGRRRCTEYYKLRAIRKELRNILSIKPRAKAPQDAVDLWVGISIDEASRANISRDRLVSNSFPLLGIKP</sequence>
<evidence type="ECO:0000313" key="1">
    <source>
        <dbReference type="EMBL" id="GAI44759.1"/>
    </source>
</evidence>
<reference evidence="1" key="1">
    <citation type="journal article" date="2014" name="Front. Microbiol.">
        <title>High frequency of phylogenetically diverse reductive dehalogenase-homologous genes in deep subseafloor sedimentary metagenomes.</title>
        <authorList>
            <person name="Kawai M."/>
            <person name="Futagami T."/>
            <person name="Toyoda A."/>
            <person name="Takaki Y."/>
            <person name="Nishi S."/>
            <person name="Hori S."/>
            <person name="Arai W."/>
            <person name="Tsubouchi T."/>
            <person name="Morono Y."/>
            <person name="Uchiyama I."/>
            <person name="Ito T."/>
            <person name="Fujiyama A."/>
            <person name="Inagaki F."/>
            <person name="Takami H."/>
        </authorList>
    </citation>
    <scope>NUCLEOTIDE SEQUENCE</scope>
    <source>
        <strain evidence="1">Expedition CK06-06</strain>
    </source>
</reference>